<dbReference type="AlphaFoldDB" id="A0A068RIZ7"/>
<dbReference type="VEuPathDB" id="FungiDB:LCOR_01431.1"/>
<evidence type="ECO:0000313" key="2">
    <source>
        <dbReference type="EMBL" id="CDH49695.1"/>
    </source>
</evidence>
<comment type="caution">
    <text evidence="2">The sequence shown here is derived from an EMBL/GenBank/DDBJ whole genome shotgun (WGS) entry which is preliminary data.</text>
</comment>
<organism evidence="2 3">
    <name type="scientific">Lichtheimia corymbifera JMRC:FSU:9682</name>
    <dbReference type="NCBI Taxonomy" id="1263082"/>
    <lineage>
        <taxon>Eukaryota</taxon>
        <taxon>Fungi</taxon>
        <taxon>Fungi incertae sedis</taxon>
        <taxon>Mucoromycota</taxon>
        <taxon>Mucoromycotina</taxon>
        <taxon>Mucoromycetes</taxon>
        <taxon>Mucorales</taxon>
        <taxon>Lichtheimiaceae</taxon>
        <taxon>Lichtheimia</taxon>
    </lineage>
</organism>
<proteinExistence type="predicted"/>
<evidence type="ECO:0000313" key="3">
    <source>
        <dbReference type="Proteomes" id="UP000027586"/>
    </source>
</evidence>
<reference evidence="2" key="1">
    <citation type="submission" date="2013-08" db="EMBL/GenBank/DDBJ databases">
        <title>Gene expansion shapes genome architecture in the human pathogen Lichtheimia corymbifera: an evolutionary genomics analysis in the ancient terrestrial Mucorales (Mucoromycotina).</title>
        <authorList>
            <person name="Schwartze V.U."/>
            <person name="Winter S."/>
            <person name="Shelest E."/>
            <person name="Marcet-Houben M."/>
            <person name="Horn F."/>
            <person name="Wehner S."/>
            <person name="Hoffmann K."/>
            <person name="Riege K."/>
            <person name="Sammeth M."/>
            <person name="Nowrousian M."/>
            <person name="Valiante V."/>
            <person name="Linde J."/>
            <person name="Jacobsen I.D."/>
            <person name="Marz M."/>
            <person name="Brakhage A.A."/>
            <person name="Gabaldon T."/>
            <person name="Bocker S."/>
            <person name="Voigt K."/>
        </authorList>
    </citation>
    <scope>NUCLEOTIDE SEQUENCE [LARGE SCALE GENOMIC DNA]</scope>
    <source>
        <strain evidence="2">FSU 9682</strain>
    </source>
</reference>
<name>A0A068RIZ7_9FUNG</name>
<dbReference type="EMBL" id="CBTN010000004">
    <property type="protein sequence ID" value="CDH49695.1"/>
    <property type="molecule type" value="Genomic_DNA"/>
</dbReference>
<feature type="signal peptide" evidence="1">
    <location>
        <begin position="1"/>
        <end position="25"/>
    </location>
</feature>
<evidence type="ECO:0008006" key="4">
    <source>
        <dbReference type="Google" id="ProtNLM"/>
    </source>
</evidence>
<dbReference type="OrthoDB" id="10552748at2759"/>
<protein>
    <recommendedName>
        <fullName evidence="4">Secreted protein</fullName>
    </recommendedName>
</protein>
<keyword evidence="1" id="KW-0732">Signal</keyword>
<evidence type="ECO:0000256" key="1">
    <source>
        <dbReference type="SAM" id="SignalP"/>
    </source>
</evidence>
<accession>A0A068RIZ7</accession>
<feature type="chain" id="PRO_5001652542" description="Secreted protein" evidence="1">
    <location>
        <begin position="26"/>
        <end position="99"/>
    </location>
</feature>
<keyword evidence="3" id="KW-1185">Reference proteome</keyword>
<dbReference type="Proteomes" id="UP000027586">
    <property type="component" value="Unassembled WGS sequence"/>
</dbReference>
<sequence length="99" mass="10671">MYQHSYGQLLLAMSLLHCLIQRSQPCHSTTTHALAHFSAATSRLAAVAISKIFTPLSQVTCSSFSLIHTDPNGWGAISTIKSSALQAILTWLGCDGIRD</sequence>
<gene>
    <name evidence="2" type="ORF">LCOR_01431.1</name>
</gene>